<feature type="compositionally biased region" description="Basic and acidic residues" evidence="1">
    <location>
        <begin position="1049"/>
        <end position="1066"/>
    </location>
</feature>
<dbReference type="SMART" id="SM00382">
    <property type="entry name" value="AAA"/>
    <property type="match status" value="1"/>
</dbReference>
<dbReference type="CDD" id="cd21037">
    <property type="entry name" value="MLKL_NTD"/>
    <property type="match status" value="1"/>
</dbReference>
<organism evidence="3 4">
    <name type="scientific">Mycena venus</name>
    <dbReference type="NCBI Taxonomy" id="2733690"/>
    <lineage>
        <taxon>Eukaryota</taxon>
        <taxon>Fungi</taxon>
        <taxon>Dikarya</taxon>
        <taxon>Basidiomycota</taxon>
        <taxon>Agaricomycotina</taxon>
        <taxon>Agaricomycetes</taxon>
        <taxon>Agaricomycetidae</taxon>
        <taxon>Agaricales</taxon>
        <taxon>Marasmiineae</taxon>
        <taxon>Mycenaceae</taxon>
        <taxon>Mycena</taxon>
    </lineage>
</organism>
<dbReference type="InterPro" id="IPR059179">
    <property type="entry name" value="MLKL-like_MCAfunc"/>
</dbReference>
<evidence type="ECO:0000313" key="4">
    <source>
        <dbReference type="Proteomes" id="UP000620124"/>
    </source>
</evidence>
<dbReference type="InterPro" id="IPR011990">
    <property type="entry name" value="TPR-like_helical_dom_sf"/>
</dbReference>
<protein>
    <submittedName>
        <fullName evidence="3">NB-ARC domain-containing protein</fullName>
    </submittedName>
</protein>
<comment type="caution">
    <text evidence="3">The sequence shown here is derived from an EMBL/GenBank/DDBJ whole genome shotgun (WGS) entry which is preliminary data.</text>
</comment>
<dbReference type="Gene3D" id="1.25.40.10">
    <property type="entry name" value="Tetratricopeptide repeat domain"/>
    <property type="match status" value="2"/>
</dbReference>
<accession>A0A8H6XMX9</accession>
<dbReference type="Gene3D" id="3.40.50.300">
    <property type="entry name" value="P-loop containing nucleotide triphosphate hydrolases"/>
    <property type="match status" value="1"/>
</dbReference>
<dbReference type="SUPFAM" id="SSF52540">
    <property type="entry name" value="P-loop containing nucleoside triphosphate hydrolases"/>
    <property type="match status" value="1"/>
</dbReference>
<dbReference type="PRINTS" id="PR00364">
    <property type="entry name" value="DISEASERSIST"/>
</dbReference>
<evidence type="ECO:0000259" key="2">
    <source>
        <dbReference type="SMART" id="SM00382"/>
    </source>
</evidence>
<dbReference type="GO" id="GO:0007166">
    <property type="term" value="P:cell surface receptor signaling pathway"/>
    <property type="evidence" value="ECO:0007669"/>
    <property type="project" value="InterPro"/>
</dbReference>
<dbReference type="OrthoDB" id="3027658at2759"/>
<dbReference type="Pfam" id="PF20703">
    <property type="entry name" value="nSTAND1"/>
    <property type="match status" value="1"/>
</dbReference>
<dbReference type="InterPro" id="IPR027417">
    <property type="entry name" value="P-loop_NTPase"/>
</dbReference>
<dbReference type="AlphaFoldDB" id="A0A8H6XMX9"/>
<proteinExistence type="predicted"/>
<name>A0A8H6XMX9_9AGAR</name>
<reference evidence="3" key="1">
    <citation type="submission" date="2020-05" db="EMBL/GenBank/DDBJ databases">
        <title>Mycena genomes resolve the evolution of fungal bioluminescence.</title>
        <authorList>
            <person name="Tsai I.J."/>
        </authorList>
    </citation>
    <scope>NUCLEOTIDE SEQUENCE</scope>
    <source>
        <strain evidence="3">CCC161011</strain>
    </source>
</reference>
<dbReference type="SUPFAM" id="SSF48452">
    <property type="entry name" value="TPR-like"/>
    <property type="match status" value="2"/>
</dbReference>
<feature type="domain" description="AAA+ ATPase" evidence="2">
    <location>
        <begin position="224"/>
        <end position="377"/>
    </location>
</feature>
<dbReference type="PANTHER" id="PTHR47691">
    <property type="entry name" value="REGULATOR-RELATED"/>
    <property type="match status" value="1"/>
</dbReference>
<sequence length="1066" mass="118548">MTPSSPATADRILKYTTVAANVLRDVVTASQIPFFSTVWTIALAIVPMVQNARFQRDRCFRILEEIHHSLCALTSLSIYSDGIQAPKMLHQIAQYVNTLQKFHSCLRSQQELGTLKRLFKRGEIIAQLDICEKELKASLATFIGKKRVGLATAVVEFDIDTEMRHQELLEIISSQSSLYDTRSSTGQSSLNASSVSFSSLPATPKIFHGREAELENLVNILIVQPARIAILGPGGMGKTTLAIAALHDARVAERYSTCYFISCDSAHTSNSLVAIIASSLGLEASGGFSGAVIRHLSAGPSCLLILDNFETPWEPMDGRAKVEEFLSLLTDVQHVTLLITMRGAERPGKVRWTRPFLRPLTPLAQTAARQTFIDIADDFHNDSEVDRLLGITENVPLAIQLVASIAASEGCEITLERWNFERTTLLSAGCDKRSNLEISITLSLSSPRMLSSPHAAELLSLMSLLSDGISDLDLAQSNIPIPDIPNCKTTLVRTSLAYIDHAGRFKVLAPIREYIHLTKPPSIQLVQPMRKYLIDLLKLYMAWSDTSSFAIDLVPRLVSNLGNLHSVLLQGLDTDHSELRESILGIIMLNHLNVRMNRGLTPLMLRLPEILSRMDDHYLHGQFITGAFEARRFYTLPNLEVAIDEGIKHFQLLQERNEEGAYYFNRSRDFEKAEHFYLRALSVASQCSSATAKVKPLAGLGTLEWSYGNYSKGLQLAKETYRISRLSGNVWGELNGVRLQALCYALLGNFKQSLELLDEGKGLIVRAGVQGGEMESILMNIEANVYQDKTEYSTARHIQEAILHQTSAVLSPISHAFALVSIATLDIVTGTSADIVARNLDAGRTSFRIAQDARGIMLCDCNHADLRLREGDTIWARVEYIRLFFATWGRDNELARYCVAKLADPIEPMHSEMESARWAVVFLAFALLPVVRSPLMVHGALRRLGDVLARQGADDAALSLLNLALEGFTSMDVHQSRAECMRTIGDVYMRHGDLSKARETWEAARPLFERSEQKKEVARIDERLQTLSTAKKLEDLPKTELPVPQIPLHDSDMEGEEQKPHLIPDM</sequence>
<keyword evidence="4" id="KW-1185">Reference proteome</keyword>
<evidence type="ECO:0000313" key="3">
    <source>
        <dbReference type="EMBL" id="KAF7344685.1"/>
    </source>
</evidence>
<dbReference type="Proteomes" id="UP000620124">
    <property type="component" value="Unassembled WGS sequence"/>
</dbReference>
<evidence type="ECO:0000256" key="1">
    <source>
        <dbReference type="SAM" id="MobiDB-lite"/>
    </source>
</evidence>
<dbReference type="PANTHER" id="PTHR47691:SF3">
    <property type="entry name" value="HTH-TYPE TRANSCRIPTIONAL REGULATOR RV0890C-RELATED"/>
    <property type="match status" value="1"/>
</dbReference>
<dbReference type="Gene3D" id="1.20.930.20">
    <property type="entry name" value="Adaptor protein Cbl, N-terminal domain"/>
    <property type="match status" value="1"/>
</dbReference>
<dbReference type="InterPro" id="IPR036537">
    <property type="entry name" value="Adaptor_Cbl_N_dom_sf"/>
</dbReference>
<dbReference type="InterPro" id="IPR049052">
    <property type="entry name" value="nSTAND1"/>
</dbReference>
<feature type="region of interest" description="Disordered" evidence="1">
    <location>
        <begin position="1035"/>
        <end position="1066"/>
    </location>
</feature>
<dbReference type="EMBL" id="JACAZI010000014">
    <property type="protein sequence ID" value="KAF7344685.1"/>
    <property type="molecule type" value="Genomic_DNA"/>
</dbReference>
<gene>
    <name evidence="3" type="ORF">MVEN_01628800</name>
</gene>
<dbReference type="InterPro" id="IPR003593">
    <property type="entry name" value="AAA+_ATPase"/>
</dbReference>